<feature type="compositionally biased region" description="Polar residues" evidence="1">
    <location>
        <begin position="1"/>
        <end position="22"/>
    </location>
</feature>
<comment type="caution">
    <text evidence="2">The sequence shown here is derived from an EMBL/GenBank/DDBJ whole genome shotgun (WGS) entry which is preliminary data.</text>
</comment>
<sequence>MLTDPSRSNSYVWRQDDNQPSNAIAGGRDSSRSTLYISKCHLQLHGYNLQLSGKFHNGKAYATFGFVEYTCPPGSYEILVC</sequence>
<gene>
    <name evidence="2" type="ORF">OVA965_LOCUS22226</name>
    <name evidence="3" type="ORF">TMI583_LOCUS22943</name>
</gene>
<dbReference type="EMBL" id="CAJNOK010012453">
    <property type="protein sequence ID" value="CAF1163815.1"/>
    <property type="molecule type" value="Genomic_DNA"/>
</dbReference>
<evidence type="ECO:0000313" key="2">
    <source>
        <dbReference type="EMBL" id="CAF1163815.1"/>
    </source>
</evidence>
<proteinExistence type="predicted"/>
<dbReference type="Proteomes" id="UP000682733">
    <property type="component" value="Unassembled WGS sequence"/>
</dbReference>
<reference evidence="2" key="1">
    <citation type="submission" date="2021-02" db="EMBL/GenBank/DDBJ databases">
        <authorList>
            <person name="Nowell W R."/>
        </authorList>
    </citation>
    <scope>NUCLEOTIDE SEQUENCE</scope>
</reference>
<evidence type="ECO:0000313" key="4">
    <source>
        <dbReference type="Proteomes" id="UP000677228"/>
    </source>
</evidence>
<feature type="region of interest" description="Disordered" evidence="1">
    <location>
        <begin position="1"/>
        <end position="28"/>
    </location>
</feature>
<dbReference type="Proteomes" id="UP000677228">
    <property type="component" value="Unassembled WGS sequence"/>
</dbReference>
<accession>A0A8S2EBK6</accession>
<name>A0A8S2EBK6_9BILA</name>
<dbReference type="AlphaFoldDB" id="A0A8S2EBK6"/>
<organism evidence="2 4">
    <name type="scientific">Didymodactylos carnosus</name>
    <dbReference type="NCBI Taxonomy" id="1234261"/>
    <lineage>
        <taxon>Eukaryota</taxon>
        <taxon>Metazoa</taxon>
        <taxon>Spiralia</taxon>
        <taxon>Gnathifera</taxon>
        <taxon>Rotifera</taxon>
        <taxon>Eurotatoria</taxon>
        <taxon>Bdelloidea</taxon>
        <taxon>Philodinida</taxon>
        <taxon>Philodinidae</taxon>
        <taxon>Didymodactylos</taxon>
    </lineage>
</organism>
<dbReference type="EMBL" id="CAJOBA010033979">
    <property type="protein sequence ID" value="CAF3975510.1"/>
    <property type="molecule type" value="Genomic_DNA"/>
</dbReference>
<evidence type="ECO:0000313" key="3">
    <source>
        <dbReference type="EMBL" id="CAF3975510.1"/>
    </source>
</evidence>
<protein>
    <submittedName>
        <fullName evidence="2">Uncharacterized protein</fullName>
    </submittedName>
</protein>
<evidence type="ECO:0000256" key="1">
    <source>
        <dbReference type="SAM" id="MobiDB-lite"/>
    </source>
</evidence>